<dbReference type="CDD" id="cd18186">
    <property type="entry name" value="BTB_POZ_ZBTB_KLHL-like"/>
    <property type="match status" value="1"/>
</dbReference>
<dbReference type="SMART" id="SM00225">
    <property type="entry name" value="BTB"/>
    <property type="match status" value="1"/>
</dbReference>
<accession>A0A2I0A845</accession>
<evidence type="ECO:0000313" key="3">
    <source>
        <dbReference type="EMBL" id="PKA51712.1"/>
    </source>
</evidence>
<feature type="domain" description="BTB" evidence="2">
    <location>
        <begin position="170"/>
        <end position="230"/>
    </location>
</feature>
<dbReference type="PROSITE" id="PS50097">
    <property type="entry name" value="BTB"/>
    <property type="match status" value="1"/>
</dbReference>
<sequence>MSGAGGVGSGTDSKVETIARLAQWRIENFGTYSTRRSDAFKLGIWNWHLSVEKNRYLYIRLYPEPSRIAKEQPPFVKFVIRVSSSGPSRRPYVSPVLEKLLRTSDDFLWPVDTAIHGRFTIDVEFLDMKISPSNGGEMCTIWPNEVTMIDLANKSGLHCLSRMLEEEIYADVTIHTADGGALKAHKAVLSTSSPVFESMFLHDLNEKESSTILIEDLLLEDCAALLAYIYGTIKPEDFLSHRLSLLGAANKYDITELKDCCEESLLEDINSGNVLERLQAAWLYQLNKLKDGCLMYLFDFGKIYDLRDEIYSFFRDADRELMLEMFQQMMSVWRPA</sequence>
<name>A0A2I0A845_9ASPA</name>
<dbReference type="AlphaFoldDB" id="A0A2I0A845"/>
<dbReference type="InterPro" id="IPR044714">
    <property type="entry name" value="AtSIBP1-like"/>
</dbReference>
<protein>
    <submittedName>
        <fullName evidence="3">BTB/POZ domain-containing protein</fullName>
    </submittedName>
</protein>
<dbReference type="OrthoDB" id="6359816at2759"/>
<dbReference type="SUPFAM" id="SSF54695">
    <property type="entry name" value="POZ domain"/>
    <property type="match status" value="1"/>
</dbReference>
<gene>
    <name evidence="3" type="ORF">AXF42_Ash003079</name>
</gene>
<dbReference type="Pfam" id="PF00651">
    <property type="entry name" value="BTB"/>
    <property type="match status" value="1"/>
</dbReference>
<dbReference type="Proteomes" id="UP000236161">
    <property type="component" value="Unassembled WGS sequence"/>
</dbReference>
<comment type="pathway">
    <text evidence="1">Protein modification; protein ubiquitination.</text>
</comment>
<evidence type="ECO:0000313" key="4">
    <source>
        <dbReference type="Proteomes" id="UP000236161"/>
    </source>
</evidence>
<reference evidence="3 4" key="1">
    <citation type="journal article" date="2017" name="Nature">
        <title>The Apostasia genome and the evolution of orchids.</title>
        <authorList>
            <person name="Zhang G.Q."/>
            <person name="Liu K.W."/>
            <person name="Li Z."/>
            <person name="Lohaus R."/>
            <person name="Hsiao Y.Y."/>
            <person name="Niu S.C."/>
            <person name="Wang J.Y."/>
            <person name="Lin Y.C."/>
            <person name="Xu Q."/>
            <person name="Chen L.J."/>
            <person name="Yoshida K."/>
            <person name="Fujiwara S."/>
            <person name="Wang Z.W."/>
            <person name="Zhang Y.Q."/>
            <person name="Mitsuda N."/>
            <person name="Wang M."/>
            <person name="Liu G.H."/>
            <person name="Pecoraro L."/>
            <person name="Huang H.X."/>
            <person name="Xiao X.J."/>
            <person name="Lin M."/>
            <person name="Wu X.Y."/>
            <person name="Wu W.L."/>
            <person name="Chen Y.Y."/>
            <person name="Chang S.B."/>
            <person name="Sakamoto S."/>
            <person name="Ohme-Takagi M."/>
            <person name="Yagi M."/>
            <person name="Zeng S.J."/>
            <person name="Shen C.Y."/>
            <person name="Yeh C.M."/>
            <person name="Luo Y.B."/>
            <person name="Tsai W.C."/>
            <person name="Van de Peer Y."/>
            <person name="Liu Z.J."/>
        </authorList>
    </citation>
    <scope>NUCLEOTIDE SEQUENCE [LARGE SCALE GENOMIC DNA]</scope>
    <source>
        <strain evidence="4">cv. Shenzhen</strain>
        <tissue evidence="3">Stem</tissue>
    </source>
</reference>
<dbReference type="Gene3D" id="3.30.710.10">
    <property type="entry name" value="Potassium Channel Kv1.1, Chain A"/>
    <property type="match status" value="1"/>
</dbReference>
<dbReference type="STRING" id="1088818.A0A2I0A845"/>
<organism evidence="3 4">
    <name type="scientific">Apostasia shenzhenica</name>
    <dbReference type="NCBI Taxonomy" id="1088818"/>
    <lineage>
        <taxon>Eukaryota</taxon>
        <taxon>Viridiplantae</taxon>
        <taxon>Streptophyta</taxon>
        <taxon>Embryophyta</taxon>
        <taxon>Tracheophyta</taxon>
        <taxon>Spermatophyta</taxon>
        <taxon>Magnoliopsida</taxon>
        <taxon>Liliopsida</taxon>
        <taxon>Asparagales</taxon>
        <taxon>Orchidaceae</taxon>
        <taxon>Apostasioideae</taxon>
        <taxon>Apostasia</taxon>
    </lineage>
</organism>
<dbReference type="InterPro" id="IPR011333">
    <property type="entry name" value="SKP1/BTB/POZ_sf"/>
</dbReference>
<evidence type="ECO:0000256" key="1">
    <source>
        <dbReference type="ARBA" id="ARBA00004906"/>
    </source>
</evidence>
<dbReference type="PANTHER" id="PTHR46672:SF1">
    <property type="entry name" value="OS08G0103600 PROTEIN"/>
    <property type="match status" value="1"/>
</dbReference>
<proteinExistence type="predicted"/>
<evidence type="ECO:0000259" key="2">
    <source>
        <dbReference type="PROSITE" id="PS50097"/>
    </source>
</evidence>
<dbReference type="InterPro" id="IPR000210">
    <property type="entry name" value="BTB/POZ_dom"/>
</dbReference>
<keyword evidence="4" id="KW-1185">Reference proteome</keyword>
<dbReference type="PANTHER" id="PTHR46672">
    <property type="entry name" value="OS08G0495500 PROTEIN-RELATED"/>
    <property type="match status" value="1"/>
</dbReference>
<dbReference type="EMBL" id="KZ452013">
    <property type="protein sequence ID" value="PKA51712.1"/>
    <property type="molecule type" value="Genomic_DNA"/>
</dbReference>